<gene>
    <name evidence="7" type="ORF">CUC15_13000</name>
</gene>
<evidence type="ECO:0000313" key="8">
    <source>
        <dbReference type="Proteomes" id="UP000253908"/>
    </source>
</evidence>
<dbReference type="FunFam" id="1.10.10.60:FF:000141">
    <property type="entry name" value="TetR family transcriptional regulator"/>
    <property type="match status" value="1"/>
</dbReference>
<feature type="domain" description="HTH tetR-type" evidence="6">
    <location>
        <begin position="12"/>
        <end position="72"/>
    </location>
</feature>
<evidence type="ECO:0000256" key="2">
    <source>
        <dbReference type="ARBA" id="ARBA00023015"/>
    </source>
</evidence>
<dbReference type="GO" id="GO:0003677">
    <property type="term" value="F:DNA binding"/>
    <property type="evidence" value="ECO:0007669"/>
    <property type="project" value="UniProtKB-UniRule"/>
</dbReference>
<dbReference type="InterPro" id="IPR001647">
    <property type="entry name" value="HTH_TetR"/>
</dbReference>
<dbReference type="AlphaFoldDB" id="A0A345PIF9"/>
<sequence>MCLIFYKGDVMNDKKKNVVKVAHQLFIEKGFQSTSIQDILDVSGISKGTFYKYFSSKNELFITLFKMIIKEVETNRNELLIGEELFNIEIFIKQIELQMKLNHMNKLVRLFEEVHFSKDKDLKHLVNAWQMNETTWLYNRFIDLFGTDKKAYLLDCAVMFSGILHYNIRYYYKIYGPQADLDYVVRYSVERIRKTVHEIAESQQQLFHPDIIKEWIAENENKMQDFQEELYNNVMLLKSDLSNLEGHIQYIELLDFILDEFQHSMSPRRFLIDSALLSLEAADGLFKKEEIERLRKLIEVHLS</sequence>
<evidence type="ECO:0000259" key="6">
    <source>
        <dbReference type="PROSITE" id="PS50977"/>
    </source>
</evidence>
<proteinExistence type="predicted"/>
<keyword evidence="1" id="KW-0678">Repressor</keyword>
<dbReference type="PANTHER" id="PTHR43479">
    <property type="entry name" value="ACREF/ENVCD OPERON REPRESSOR-RELATED"/>
    <property type="match status" value="1"/>
</dbReference>
<dbReference type="PANTHER" id="PTHR43479:SF22">
    <property type="entry name" value="TRANSCRIPTIONAL REGULATOR, TETR FAMILY"/>
    <property type="match status" value="1"/>
</dbReference>
<dbReference type="SUPFAM" id="SSF46689">
    <property type="entry name" value="Homeodomain-like"/>
    <property type="match status" value="1"/>
</dbReference>
<evidence type="ECO:0000256" key="1">
    <source>
        <dbReference type="ARBA" id="ARBA00022491"/>
    </source>
</evidence>
<dbReference type="PROSITE" id="PS01081">
    <property type="entry name" value="HTH_TETR_1"/>
    <property type="match status" value="1"/>
</dbReference>
<dbReference type="EMBL" id="CP024848">
    <property type="protein sequence ID" value="AXI09789.1"/>
    <property type="molecule type" value="Genomic_DNA"/>
</dbReference>
<reference evidence="8" key="1">
    <citation type="submission" date="2017-11" db="EMBL/GenBank/DDBJ databases">
        <authorList>
            <person name="Zhu W."/>
        </authorList>
    </citation>
    <scope>NUCLEOTIDE SEQUENCE [LARGE SCALE GENOMIC DNA]</scope>
    <source>
        <strain evidence="8">160</strain>
    </source>
</reference>
<keyword evidence="8" id="KW-1185">Reference proteome</keyword>
<organism evidence="7 8">
    <name type="scientific">Oceanobacillus zhaokaii</name>
    <dbReference type="NCBI Taxonomy" id="2052660"/>
    <lineage>
        <taxon>Bacteria</taxon>
        <taxon>Bacillati</taxon>
        <taxon>Bacillota</taxon>
        <taxon>Bacilli</taxon>
        <taxon>Bacillales</taxon>
        <taxon>Bacillaceae</taxon>
        <taxon>Oceanobacillus</taxon>
    </lineage>
</organism>
<keyword evidence="3 5" id="KW-0238">DNA-binding</keyword>
<keyword evidence="2" id="KW-0805">Transcription regulation</keyword>
<dbReference type="Gene3D" id="1.10.357.10">
    <property type="entry name" value="Tetracycline Repressor, domain 2"/>
    <property type="match status" value="1"/>
</dbReference>
<dbReference type="PROSITE" id="PS50977">
    <property type="entry name" value="HTH_TETR_2"/>
    <property type="match status" value="1"/>
</dbReference>
<dbReference type="InterPro" id="IPR050624">
    <property type="entry name" value="HTH-type_Tx_Regulator"/>
</dbReference>
<dbReference type="PRINTS" id="PR00455">
    <property type="entry name" value="HTHTETR"/>
</dbReference>
<evidence type="ECO:0000256" key="5">
    <source>
        <dbReference type="PROSITE-ProRule" id="PRU00335"/>
    </source>
</evidence>
<dbReference type="InterPro" id="IPR023772">
    <property type="entry name" value="DNA-bd_HTH_TetR-type_CS"/>
</dbReference>
<dbReference type="InterPro" id="IPR009057">
    <property type="entry name" value="Homeodomain-like_sf"/>
</dbReference>
<feature type="DNA-binding region" description="H-T-H motif" evidence="5">
    <location>
        <begin position="35"/>
        <end position="54"/>
    </location>
</feature>
<dbReference type="Proteomes" id="UP000253908">
    <property type="component" value="Chromosome"/>
</dbReference>
<evidence type="ECO:0000256" key="3">
    <source>
        <dbReference type="ARBA" id="ARBA00023125"/>
    </source>
</evidence>
<protein>
    <submittedName>
        <fullName evidence="7">TetR/AcrR family transcriptional regulator</fullName>
    </submittedName>
</protein>
<accession>A0A345PIF9</accession>
<dbReference type="Pfam" id="PF00440">
    <property type="entry name" value="TetR_N"/>
    <property type="match status" value="1"/>
</dbReference>
<evidence type="ECO:0000313" key="7">
    <source>
        <dbReference type="EMBL" id="AXI09789.1"/>
    </source>
</evidence>
<evidence type="ECO:0000256" key="4">
    <source>
        <dbReference type="ARBA" id="ARBA00023163"/>
    </source>
</evidence>
<dbReference type="OrthoDB" id="9812993at2"/>
<keyword evidence="4" id="KW-0804">Transcription</keyword>
<dbReference type="GO" id="GO:0045892">
    <property type="term" value="P:negative regulation of DNA-templated transcription"/>
    <property type="evidence" value="ECO:0007669"/>
    <property type="project" value="UniProtKB-ARBA"/>
</dbReference>
<name>A0A345PIF9_9BACI</name>
<dbReference type="KEGG" id="ocn:CUC15_13000"/>